<dbReference type="GO" id="GO:0003887">
    <property type="term" value="F:DNA-directed DNA polymerase activity"/>
    <property type="evidence" value="ECO:0007669"/>
    <property type="project" value="UniProtKB-UniRule"/>
</dbReference>
<dbReference type="Pfam" id="PF11799">
    <property type="entry name" value="IMS_C"/>
    <property type="match status" value="1"/>
</dbReference>
<dbReference type="Gene3D" id="3.30.1490.100">
    <property type="entry name" value="DNA polymerase, Y-family, little finger domain"/>
    <property type="match status" value="1"/>
</dbReference>
<dbReference type="Gene3D" id="3.30.70.270">
    <property type="match status" value="1"/>
</dbReference>
<dbReference type="PANTHER" id="PTHR11076">
    <property type="entry name" value="DNA REPAIR POLYMERASE UMUC / TRANSFERASE FAMILY MEMBER"/>
    <property type="match status" value="1"/>
</dbReference>
<feature type="site" description="Substrate discrimination" evidence="6">
    <location>
        <position position="20"/>
    </location>
</feature>
<comment type="subunit">
    <text evidence="6">Monomer.</text>
</comment>
<dbReference type="HAMAP" id="MF_01113">
    <property type="entry name" value="DNApol_IV"/>
    <property type="match status" value="1"/>
</dbReference>
<gene>
    <name evidence="6" type="primary">dinB</name>
    <name evidence="8" type="ORF">SAMN02745207_01201</name>
</gene>
<dbReference type="SUPFAM" id="SSF100879">
    <property type="entry name" value="Lesion bypass DNA polymerase (Y-family), little finger domain"/>
    <property type="match status" value="1"/>
</dbReference>
<dbReference type="AlphaFoldDB" id="A0A1M5T4X4"/>
<dbReference type="InterPro" id="IPR050116">
    <property type="entry name" value="DNA_polymerase-Y"/>
</dbReference>
<dbReference type="EMBL" id="FQXM01000005">
    <property type="protein sequence ID" value="SHH45748.1"/>
    <property type="molecule type" value="Genomic_DNA"/>
</dbReference>
<evidence type="ECO:0000313" key="8">
    <source>
        <dbReference type="EMBL" id="SHH45748.1"/>
    </source>
</evidence>
<keyword evidence="6" id="KW-0234">DNA repair</keyword>
<keyword evidence="2 6" id="KW-0515">Mutator protein</keyword>
<proteinExistence type="inferred from homology"/>
<keyword evidence="5 6" id="KW-0239">DNA-directed DNA polymerase</keyword>
<dbReference type="InterPro" id="IPR017961">
    <property type="entry name" value="DNA_pol_Y-fam_little_finger"/>
</dbReference>
<dbReference type="EC" id="2.7.7.7" evidence="6"/>
<keyword evidence="6" id="KW-0460">Magnesium</keyword>
<feature type="binding site" evidence="6">
    <location>
        <position position="117"/>
    </location>
    <ligand>
        <name>Mg(2+)</name>
        <dbReference type="ChEBI" id="CHEBI:18420"/>
    </ligand>
</feature>
<dbReference type="STRING" id="1121316.SAMN02745207_01201"/>
<dbReference type="Pfam" id="PF11798">
    <property type="entry name" value="IMS_HHH"/>
    <property type="match status" value="1"/>
</dbReference>
<dbReference type="Gene3D" id="3.40.1170.60">
    <property type="match status" value="1"/>
</dbReference>
<dbReference type="InterPro" id="IPR036775">
    <property type="entry name" value="DNA_pol_Y-fam_lit_finger_sf"/>
</dbReference>
<keyword evidence="6" id="KW-0235">DNA replication</keyword>
<keyword evidence="4 6" id="KW-0227">DNA damage</keyword>
<dbReference type="InterPro" id="IPR001126">
    <property type="entry name" value="UmuC"/>
</dbReference>
<evidence type="ECO:0000259" key="7">
    <source>
        <dbReference type="PROSITE" id="PS50173"/>
    </source>
</evidence>
<feature type="active site" evidence="6">
    <location>
        <position position="118"/>
    </location>
</feature>
<evidence type="ECO:0000256" key="1">
    <source>
        <dbReference type="ARBA" id="ARBA00010945"/>
    </source>
</evidence>
<keyword evidence="6" id="KW-0238">DNA-binding</keyword>
<keyword evidence="6" id="KW-0808">Transferase</keyword>
<keyword evidence="6" id="KW-0963">Cytoplasm</keyword>
<keyword evidence="6" id="KW-0479">Metal-binding</keyword>
<dbReference type="InterPro" id="IPR043128">
    <property type="entry name" value="Rev_trsase/Diguanyl_cyclase"/>
</dbReference>
<comment type="function">
    <text evidence="6">Poorly processive, error-prone DNA polymerase involved in untargeted mutagenesis. Copies undamaged DNA at stalled replication forks, which arise in vivo from mismatched or misaligned primer ends. These misaligned primers can be extended by PolIV. Exhibits no 3'-5' exonuclease (proofreading) activity. May be involved in translesional synthesis, in conjunction with the beta clamp from PolIII.</text>
</comment>
<evidence type="ECO:0000256" key="2">
    <source>
        <dbReference type="ARBA" id="ARBA00022457"/>
    </source>
</evidence>
<evidence type="ECO:0000256" key="6">
    <source>
        <dbReference type="HAMAP-Rule" id="MF_01113"/>
    </source>
</evidence>
<dbReference type="PROSITE" id="PS50173">
    <property type="entry name" value="UMUC"/>
    <property type="match status" value="1"/>
</dbReference>
<dbReference type="SUPFAM" id="SSF56672">
    <property type="entry name" value="DNA/RNA polymerases"/>
    <property type="match status" value="1"/>
</dbReference>
<evidence type="ECO:0000256" key="5">
    <source>
        <dbReference type="ARBA" id="ARBA00022932"/>
    </source>
</evidence>
<evidence type="ECO:0000256" key="3">
    <source>
        <dbReference type="ARBA" id="ARBA00022695"/>
    </source>
</evidence>
<dbReference type="GO" id="GO:0005829">
    <property type="term" value="C:cytosol"/>
    <property type="evidence" value="ECO:0007669"/>
    <property type="project" value="TreeGrafter"/>
</dbReference>
<dbReference type="GO" id="GO:0042276">
    <property type="term" value="P:error-prone translesion synthesis"/>
    <property type="evidence" value="ECO:0007669"/>
    <property type="project" value="TreeGrafter"/>
</dbReference>
<feature type="binding site" evidence="6">
    <location>
        <position position="15"/>
    </location>
    <ligand>
        <name>Mg(2+)</name>
        <dbReference type="ChEBI" id="CHEBI:18420"/>
    </ligand>
</feature>
<dbReference type="InterPro" id="IPR024728">
    <property type="entry name" value="PolY_HhH_motif"/>
</dbReference>
<name>A0A1M5T4X4_9CLOT</name>
<dbReference type="CDD" id="cd03586">
    <property type="entry name" value="PolY_Pol_IV_kappa"/>
    <property type="match status" value="1"/>
</dbReference>
<dbReference type="GO" id="GO:0009432">
    <property type="term" value="P:SOS response"/>
    <property type="evidence" value="ECO:0007669"/>
    <property type="project" value="TreeGrafter"/>
</dbReference>
<comment type="subcellular location">
    <subcellularLocation>
        <location evidence="6">Cytoplasm</location>
    </subcellularLocation>
</comment>
<keyword evidence="9" id="KW-1185">Reference proteome</keyword>
<dbReference type="GO" id="GO:0000287">
    <property type="term" value="F:magnesium ion binding"/>
    <property type="evidence" value="ECO:0007669"/>
    <property type="project" value="UniProtKB-UniRule"/>
</dbReference>
<dbReference type="GO" id="GO:0006261">
    <property type="term" value="P:DNA-templated DNA replication"/>
    <property type="evidence" value="ECO:0007669"/>
    <property type="project" value="UniProtKB-UniRule"/>
</dbReference>
<evidence type="ECO:0000256" key="4">
    <source>
        <dbReference type="ARBA" id="ARBA00022763"/>
    </source>
</evidence>
<evidence type="ECO:0000313" key="9">
    <source>
        <dbReference type="Proteomes" id="UP000184447"/>
    </source>
</evidence>
<dbReference type="InterPro" id="IPR022880">
    <property type="entry name" value="DNApol_IV"/>
</dbReference>
<dbReference type="Pfam" id="PF00817">
    <property type="entry name" value="IMS"/>
    <property type="match status" value="1"/>
</dbReference>
<protein>
    <recommendedName>
        <fullName evidence="6">DNA polymerase IV</fullName>
        <shortName evidence="6">Pol IV</shortName>
        <ecNumber evidence="6">2.7.7.7</ecNumber>
    </recommendedName>
</protein>
<keyword evidence="3 6" id="KW-0548">Nucleotidyltransferase</keyword>
<dbReference type="Proteomes" id="UP000184447">
    <property type="component" value="Unassembled WGS sequence"/>
</dbReference>
<sequence>MEMEDDLKRIVFHIDVNSAYLSWEAIDRIQHGDLKDLREIPSAVGGDPKSRNGIILAKSIPAKKYGIKTGETLYAALQKCPQLKIVPPHYQLYLKCSNAMMELLKDYSPVIQRYSVDECFLDFTNLETLFRKKPVDIANEIKERIKNELGFTVNIGISSNKLLAKMASDFKKPDNVHTLFEHEIKEKMWPLPVEDLFMVGRATAPKLRKYNINTIGDIANYDVELLQHKFKSFGVLLWQYANGMEHSLVRGGKQIDMKGLGNSTTISFDVIDSRTAHMVILSLVETIGMRLRDSKNLCSLVAVSIRTSEFENCSHQKNIGYYTNCTDDIYIIAKKLFDQMWKGEAIRHIGVRVSHLNKAMENQISFFEKPNIDKKLSLDKTIDDIRMKYGKKAIIRSSFLHSGIGPINGGTQEEEYPIMSSIL</sequence>
<dbReference type="PANTHER" id="PTHR11076:SF35">
    <property type="entry name" value="DNA REPAIR PROTEIN HOMOLOG YOBH"/>
    <property type="match status" value="1"/>
</dbReference>
<comment type="similarity">
    <text evidence="1 6">Belongs to the DNA polymerase type-Y family.</text>
</comment>
<accession>A0A1M5T4X4</accession>
<organism evidence="8 9">
    <name type="scientific">Clostridium grantii DSM 8605</name>
    <dbReference type="NCBI Taxonomy" id="1121316"/>
    <lineage>
        <taxon>Bacteria</taxon>
        <taxon>Bacillati</taxon>
        <taxon>Bacillota</taxon>
        <taxon>Clostridia</taxon>
        <taxon>Eubacteriales</taxon>
        <taxon>Clostridiaceae</taxon>
        <taxon>Clostridium</taxon>
    </lineage>
</organism>
<dbReference type="InterPro" id="IPR043502">
    <property type="entry name" value="DNA/RNA_pol_sf"/>
</dbReference>
<feature type="domain" description="UmuC" evidence="7">
    <location>
        <begin position="11"/>
        <end position="200"/>
    </location>
</feature>
<dbReference type="GO" id="GO:0006281">
    <property type="term" value="P:DNA repair"/>
    <property type="evidence" value="ECO:0007669"/>
    <property type="project" value="UniProtKB-UniRule"/>
</dbReference>
<comment type="catalytic activity">
    <reaction evidence="6">
        <text>DNA(n) + a 2'-deoxyribonucleoside 5'-triphosphate = DNA(n+1) + diphosphate</text>
        <dbReference type="Rhea" id="RHEA:22508"/>
        <dbReference type="Rhea" id="RHEA-COMP:17339"/>
        <dbReference type="Rhea" id="RHEA-COMP:17340"/>
        <dbReference type="ChEBI" id="CHEBI:33019"/>
        <dbReference type="ChEBI" id="CHEBI:61560"/>
        <dbReference type="ChEBI" id="CHEBI:173112"/>
        <dbReference type="EC" id="2.7.7.7"/>
    </reaction>
</comment>
<reference evidence="8 9" key="1">
    <citation type="submission" date="2016-11" db="EMBL/GenBank/DDBJ databases">
        <authorList>
            <person name="Jaros S."/>
            <person name="Januszkiewicz K."/>
            <person name="Wedrychowicz H."/>
        </authorList>
    </citation>
    <scope>NUCLEOTIDE SEQUENCE [LARGE SCALE GENOMIC DNA]</scope>
    <source>
        <strain evidence="8 9">DSM 8605</strain>
    </source>
</reference>
<dbReference type="Gene3D" id="1.10.150.20">
    <property type="entry name" value="5' to 3' exonuclease, C-terminal subdomain"/>
    <property type="match status" value="1"/>
</dbReference>
<dbReference type="GO" id="GO:0003684">
    <property type="term" value="F:damaged DNA binding"/>
    <property type="evidence" value="ECO:0007669"/>
    <property type="project" value="InterPro"/>
</dbReference>
<comment type="cofactor">
    <cofactor evidence="6">
        <name>Mg(2+)</name>
        <dbReference type="ChEBI" id="CHEBI:18420"/>
    </cofactor>
    <text evidence="6">Binds 2 magnesium ions per subunit.</text>
</comment>